<evidence type="ECO:0000256" key="1">
    <source>
        <dbReference type="SAM" id="MobiDB-lite"/>
    </source>
</evidence>
<dbReference type="PANTHER" id="PTHR31157:SF1">
    <property type="entry name" value="SCP DOMAIN-CONTAINING PROTEIN"/>
    <property type="match status" value="1"/>
</dbReference>
<comment type="caution">
    <text evidence="3">The sequence shown here is derived from an EMBL/GenBank/DDBJ whole genome shotgun (WGS) entry which is preliminary data.</text>
</comment>
<dbReference type="SMART" id="SM00198">
    <property type="entry name" value="SCP"/>
    <property type="match status" value="1"/>
</dbReference>
<dbReference type="PANTHER" id="PTHR31157">
    <property type="entry name" value="SCP DOMAIN-CONTAINING PROTEIN"/>
    <property type="match status" value="1"/>
</dbReference>
<dbReference type="Proteomes" id="UP001157125">
    <property type="component" value="Unassembled WGS sequence"/>
</dbReference>
<proteinExistence type="predicted"/>
<evidence type="ECO:0000259" key="2">
    <source>
        <dbReference type="SMART" id="SM00198"/>
    </source>
</evidence>
<dbReference type="Gene3D" id="3.40.33.10">
    <property type="entry name" value="CAP"/>
    <property type="match status" value="1"/>
</dbReference>
<dbReference type="Pfam" id="PF00188">
    <property type="entry name" value="CAP"/>
    <property type="match status" value="1"/>
</dbReference>
<evidence type="ECO:0000313" key="3">
    <source>
        <dbReference type="EMBL" id="GMA35102.1"/>
    </source>
</evidence>
<organism evidence="3 4">
    <name type="scientific">Demequina litorisediminis</name>
    <dbReference type="NCBI Taxonomy" id="1849022"/>
    <lineage>
        <taxon>Bacteria</taxon>
        <taxon>Bacillati</taxon>
        <taxon>Actinomycetota</taxon>
        <taxon>Actinomycetes</taxon>
        <taxon>Micrococcales</taxon>
        <taxon>Demequinaceae</taxon>
        <taxon>Demequina</taxon>
    </lineage>
</organism>
<feature type="compositionally biased region" description="Low complexity" evidence="1">
    <location>
        <begin position="136"/>
        <end position="153"/>
    </location>
</feature>
<evidence type="ECO:0000313" key="4">
    <source>
        <dbReference type="Proteomes" id="UP001157125"/>
    </source>
</evidence>
<gene>
    <name evidence="3" type="ORF">GCM10025876_13060</name>
</gene>
<protein>
    <recommendedName>
        <fullName evidence="2">SCP domain-containing protein</fullName>
    </recommendedName>
</protein>
<sequence length="284" mass="28200">MTETQDVLDPRRPRRRTVALVLLGITPLAVAGTAGAAAGQWLPQEAPAVVAEATTTTPPEADVTAAFVAPGDVKKVDPASSVQQIKVTVPEPVETVAPSTPSSSGSTSGDSSSGNSGSTSSSNDSSDGESSGGGSSTETSSSPSFEAYCSSPSAPASAAGGVQALLAAANTERARLGIGALSWSGSLASAAASWSQSMASQDDSTDGTMDALAHNPNRPGAENVAVSYSSGGVSESSASGRAHSGWMYSNGHCLNLMNPAYTQMGAGAATTSDGTTVYTTANYR</sequence>
<feature type="region of interest" description="Disordered" evidence="1">
    <location>
        <begin position="198"/>
        <end position="222"/>
    </location>
</feature>
<feature type="domain" description="SCP" evidence="2">
    <location>
        <begin position="160"/>
        <end position="283"/>
    </location>
</feature>
<name>A0ABQ6ID33_9MICO</name>
<dbReference type="InterPro" id="IPR014044">
    <property type="entry name" value="CAP_dom"/>
</dbReference>
<dbReference type="CDD" id="cd05379">
    <property type="entry name" value="CAP_bacterial"/>
    <property type="match status" value="1"/>
</dbReference>
<feature type="compositionally biased region" description="Low complexity" evidence="1">
    <location>
        <begin position="87"/>
        <end position="129"/>
    </location>
</feature>
<reference evidence="4" key="1">
    <citation type="journal article" date="2019" name="Int. J. Syst. Evol. Microbiol.">
        <title>The Global Catalogue of Microorganisms (GCM) 10K type strain sequencing project: providing services to taxonomists for standard genome sequencing and annotation.</title>
        <authorList>
            <consortium name="The Broad Institute Genomics Platform"/>
            <consortium name="The Broad Institute Genome Sequencing Center for Infectious Disease"/>
            <person name="Wu L."/>
            <person name="Ma J."/>
        </authorList>
    </citation>
    <scope>NUCLEOTIDE SEQUENCE [LARGE SCALE GENOMIC DNA]</scope>
    <source>
        <strain evidence="4">NBRC 112299</strain>
    </source>
</reference>
<dbReference type="EMBL" id="BSUN01000001">
    <property type="protein sequence ID" value="GMA35102.1"/>
    <property type="molecule type" value="Genomic_DNA"/>
</dbReference>
<dbReference type="InterPro" id="IPR035940">
    <property type="entry name" value="CAP_sf"/>
</dbReference>
<feature type="region of interest" description="Disordered" evidence="1">
    <location>
        <begin position="75"/>
        <end position="153"/>
    </location>
</feature>
<keyword evidence="4" id="KW-1185">Reference proteome</keyword>
<dbReference type="RefSeq" id="WP_284327763.1">
    <property type="nucleotide sequence ID" value="NZ_BSUN01000001.1"/>
</dbReference>
<accession>A0ABQ6ID33</accession>
<dbReference type="SUPFAM" id="SSF55797">
    <property type="entry name" value="PR-1-like"/>
    <property type="match status" value="1"/>
</dbReference>